<feature type="domain" description="Replication-associated protein G2P N-terminal" evidence="1">
    <location>
        <begin position="117"/>
        <end position="191"/>
    </location>
</feature>
<evidence type="ECO:0000313" key="3">
    <source>
        <dbReference type="Proteomes" id="UP001235030"/>
    </source>
</evidence>
<reference evidence="2 3" key="1">
    <citation type="submission" date="2022-07" db="EMBL/GenBank/DDBJ databases">
        <title>Genome sequence of Terrisporobacter mayombei DSM6539.</title>
        <authorList>
            <person name="Boeer T."/>
            <person name="Bengelsdorf F.R."/>
            <person name="Daniel R."/>
            <person name="Poehlein A."/>
        </authorList>
    </citation>
    <scope>NUCLEOTIDE SEQUENCE [LARGE SCALE GENOMIC DNA]</scope>
    <source>
        <strain evidence="2 3">DSM 6539</strain>
    </source>
</reference>
<gene>
    <name evidence="2" type="ORF">TEMA_28990</name>
</gene>
<dbReference type="RefSeq" id="WP_228106394.1">
    <property type="nucleotide sequence ID" value="NZ_CP101637.1"/>
</dbReference>
<keyword evidence="3" id="KW-1185">Reference proteome</keyword>
<protein>
    <recommendedName>
        <fullName evidence="1">Replication-associated protein G2P N-terminal domain-containing protein</fullName>
    </recommendedName>
</protein>
<name>A0ABY9Q4H0_9FIRM</name>
<dbReference type="Pfam" id="PF05144">
    <property type="entry name" value="Phage_CRI"/>
    <property type="match status" value="1"/>
</dbReference>
<evidence type="ECO:0000259" key="1">
    <source>
        <dbReference type="Pfam" id="PF05144"/>
    </source>
</evidence>
<dbReference type="EMBL" id="CP101637">
    <property type="protein sequence ID" value="WMT82484.1"/>
    <property type="molecule type" value="Genomic_DNA"/>
</dbReference>
<dbReference type="Proteomes" id="UP001235030">
    <property type="component" value="Chromosome"/>
</dbReference>
<dbReference type="InterPro" id="IPR022686">
    <property type="entry name" value="G2P_N"/>
</dbReference>
<organism evidence="2 3">
    <name type="scientific">Terrisporobacter mayombei</name>
    <dbReference type="NCBI Taxonomy" id="1541"/>
    <lineage>
        <taxon>Bacteria</taxon>
        <taxon>Bacillati</taxon>
        <taxon>Bacillota</taxon>
        <taxon>Clostridia</taxon>
        <taxon>Peptostreptococcales</taxon>
        <taxon>Peptostreptococcaceae</taxon>
        <taxon>Terrisporobacter</taxon>
    </lineage>
</organism>
<evidence type="ECO:0000313" key="2">
    <source>
        <dbReference type="EMBL" id="WMT82484.1"/>
    </source>
</evidence>
<sequence>MIHTAQFYINIETEEKEFLKDKYTEDISRAIVKINNIYESKGITINYIAQEYGNCRIHFVIDFIKLLEKTDITADDLENINSEIYKFISDITGSYNEPVMIRLDYRLDVSVNLKEREVLMYLYNKTIDKYGFKKKYNKFETTIYYNSKSIQSKIYDKEEERKSKKEGICSYEKNVLRFEVSLCNSHLNYNKRIYKMDKCLDVYLQESLYVSYLKNHLEIFIHSGDYYTIYGARKKINSSNIKESDKEKLIEFLKCISQNGVTKTIQRYSKYSFKKYKWYLNELEINPILIPKNLKKSPTYIKNPFNICA</sequence>
<accession>A0ABY9Q4H0</accession>
<proteinExistence type="predicted"/>